<evidence type="ECO:0000256" key="1">
    <source>
        <dbReference type="SAM" id="Phobius"/>
    </source>
</evidence>
<dbReference type="BioCyc" id="IAGG583356:GHAH-865-MONOMER"/>
<gene>
    <name evidence="3" type="ordered locus">Igag_0882</name>
</gene>
<keyword evidence="1" id="KW-0472">Membrane</keyword>
<dbReference type="EMBL" id="CP002098">
    <property type="protein sequence ID" value="ADM27699.1"/>
    <property type="molecule type" value="Genomic_DNA"/>
</dbReference>
<organism evidence="3 4">
    <name type="scientific">Ignisphaera aggregans (strain DSM 17230 / JCM 13409 / AQ1.S1)</name>
    <dbReference type="NCBI Taxonomy" id="583356"/>
    <lineage>
        <taxon>Archaea</taxon>
        <taxon>Thermoproteota</taxon>
        <taxon>Thermoprotei</taxon>
        <taxon>Desulfurococcales</taxon>
        <taxon>Desulfurococcaceae</taxon>
        <taxon>Ignisphaera</taxon>
    </lineage>
</organism>
<sequence length="388" mass="43546">MNRSIVYIAIVIIIAVIAIIIGYYIGTTQRGATTTISTSTVLEPYITVTDFANRTIKIPRNISRIVAIGPGALRLVVYLNATDMVVGVEEIEKTWDPVGRDYAMAVYNRFKDLPTIGPGGPGRTPDPERILAVKPDLVVMSLYYAQLYDPDKLQQEVGAPVVVVDYTPATSPDLSAFYRALRLLGTVLNRSERAEELINYVENILNDLRQRVKGVDTSMVRVYVGAVSYRGAQPFTATQSPYPPLWWLSTKSIVDNATSTRGFINIDFEYLISMQPDIVFIDENNLNVVLQDFNRSSDKYCSLKAFRDGKVYGLLPYNYYHTNLAVALADAYYIGKVLYPDRFTDIDPIEKANEIFMKFLDEPLYQKYIDGGYLGFTNLSDLFGCVGE</sequence>
<protein>
    <submittedName>
        <fullName evidence="3">Periplasmic binding protein</fullName>
    </submittedName>
</protein>
<feature type="domain" description="Fe/B12 periplasmic-binding" evidence="2">
    <location>
        <begin position="64"/>
        <end position="342"/>
    </location>
</feature>
<dbReference type="KEGG" id="iag:Igag_0882"/>
<evidence type="ECO:0000313" key="4">
    <source>
        <dbReference type="Proteomes" id="UP000001304"/>
    </source>
</evidence>
<name>E0STT3_IGNAA</name>
<dbReference type="Pfam" id="PF01497">
    <property type="entry name" value="Peripla_BP_2"/>
    <property type="match status" value="1"/>
</dbReference>
<dbReference type="SUPFAM" id="SSF53807">
    <property type="entry name" value="Helical backbone' metal receptor"/>
    <property type="match status" value="1"/>
</dbReference>
<dbReference type="InterPro" id="IPR002491">
    <property type="entry name" value="ABC_transptr_periplasmic_BD"/>
</dbReference>
<proteinExistence type="predicted"/>
<evidence type="ECO:0000313" key="3">
    <source>
        <dbReference type="EMBL" id="ADM27699.1"/>
    </source>
</evidence>
<keyword evidence="1" id="KW-0812">Transmembrane</keyword>
<dbReference type="STRING" id="583356.Igag_0882"/>
<dbReference type="PANTHER" id="PTHR30535">
    <property type="entry name" value="VITAMIN B12-BINDING PROTEIN"/>
    <property type="match status" value="1"/>
</dbReference>
<evidence type="ECO:0000259" key="2">
    <source>
        <dbReference type="PROSITE" id="PS50983"/>
    </source>
</evidence>
<dbReference type="HOGENOM" id="CLU_038034_13_1_2"/>
<reference evidence="3 4" key="1">
    <citation type="journal article" date="2010" name="Stand. Genomic Sci.">
        <title>Complete genome sequence of Ignisphaera aggregans type strain (AQ1.S1).</title>
        <authorList>
            <person name="Goker M."/>
            <person name="Held B."/>
            <person name="Lapidus A."/>
            <person name="Nolan M."/>
            <person name="Spring S."/>
            <person name="Yasawong M."/>
            <person name="Lucas S."/>
            <person name="Glavina Del Rio T."/>
            <person name="Tice H."/>
            <person name="Cheng J.F."/>
            <person name="Goodwin L."/>
            <person name="Tapia R."/>
            <person name="Pitluck S."/>
            <person name="Liolios K."/>
            <person name="Ivanova N."/>
            <person name="Mavromatis K."/>
            <person name="Mikhailova N."/>
            <person name="Pati A."/>
            <person name="Chen A."/>
            <person name="Palaniappan K."/>
            <person name="Brambilla E."/>
            <person name="Land M."/>
            <person name="Hauser L."/>
            <person name="Chang Y.J."/>
            <person name="Jeffries C.D."/>
            <person name="Brettin T."/>
            <person name="Detter J.C."/>
            <person name="Han C."/>
            <person name="Rohde M."/>
            <person name="Sikorski J."/>
            <person name="Woyke T."/>
            <person name="Bristow J."/>
            <person name="Eisen J.A."/>
            <person name="Markowitz V."/>
            <person name="Hugenholtz P."/>
            <person name="Kyrpides N.C."/>
            <person name="Klenk H.P."/>
        </authorList>
    </citation>
    <scope>NUCLEOTIDE SEQUENCE [LARGE SCALE GENOMIC DNA]</scope>
    <source>
        <strain evidence="4">DSM 17230 / JCM 13409 / AQ1.S1</strain>
    </source>
</reference>
<dbReference type="Gene3D" id="3.40.50.1980">
    <property type="entry name" value="Nitrogenase molybdenum iron protein domain"/>
    <property type="match status" value="2"/>
</dbReference>
<dbReference type="PANTHER" id="PTHR30535:SF34">
    <property type="entry name" value="MOLYBDATE-BINDING PROTEIN MOLA"/>
    <property type="match status" value="1"/>
</dbReference>
<dbReference type="PROSITE" id="PS50983">
    <property type="entry name" value="FE_B12_PBP"/>
    <property type="match status" value="1"/>
</dbReference>
<feature type="transmembrane region" description="Helical" evidence="1">
    <location>
        <begin position="5"/>
        <end position="25"/>
    </location>
</feature>
<dbReference type="AlphaFoldDB" id="E0STT3"/>
<keyword evidence="1" id="KW-1133">Transmembrane helix</keyword>
<dbReference type="CDD" id="cd01147">
    <property type="entry name" value="HemV-2"/>
    <property type="match status" value="1"/>
</dbReference>
<dbReference type="Proteomes" id="UP000001304">
    <property type="component" value="Chromosome"/>
</dbReference>
<keyword evidence="4" id="KW-1185">Reference proteome</keyword>
<accession>E0STT3</accession>
<dbReference type="InterPro" id="IPR050902">
    <property type="entry name" value="ABC_Transporter_SBP"/>
</dbReference>